<dbReference type="GO" id="GO:0005524">
    <property type="term" value="F:ATP binding"/>
    <property type="evidence" value="ECO:0007669"/>
    <property type="project" value="UniProtKB-KW"/>
</dbReference>
<dbReference type="InterPro" id="IPR011009">
    <property type="entry name" value="Kinase-like_dom_sf"/>
</dbReference>
<reference evidence="6" key="1">
    <citation type="journal article" date="2015" name="Nature">
        <title>Complex archaea that bridge the gap between prokaryotes and eukaryotes.</title>
        <authorList>
            <person name="Spang A."/>
            <person name="Saw J.H."/>
            <person name="Jorgensen S.L."/>
            <person name="Zaremba-Niedzwiedzka K."/>
            <person name="Martijn J."/>
            <person name="Lind A.E."/>
            <person name="van Eijk R."/>
            <person name="Schleper C."/>
            <person name="Guy L."/>
            <person name="Ettema T.J."/>
        </authorList>
    </citation>
    <scope>NUCLEOTIDE SEQUENCE</scope>
</reference>
<evidence type="ECO:0000256" key="2">
    <source>
        <dbReference type="ARBA" id="ARBA00022741"/>
    </source>
</evidence>
<protein>
    <recommendedName>
        <fullName evidence="5">Protein kinase domain-containing protein</fullName>
    </recommendedName>
</protein>
<dbReference type="EMBL" id="LAZR01059051">
    <property type="protein sequence ID" value="KKK68611.1"/>
    <property type="molecule type" value="Genomic_DNA"/>
</dbReference>
<dbReference type="SMART" id="SM00220">
    <property type="entry name" value="S_TKc"/>
    <property type="match status" value="1"/>
</dbReference>
<keyword evidence="1" id="KW-0808">Transferase</keyword>
<sequence>AERLGARVPCEEEAYRWVRHAVLAVCCLHERTPRAVIHCDIKSPNFLVAQDGLLRLCDFGTAVPDTLFNRDTTLQQQRSTAAWTAPEVLHADARYTPASDAYSMALVIWELVHFATHDRTYRMPLADELLALGPRMAAPAALLFQLATRPHLRPPMDERVPIEWRRIIENSWAEDVAQRRTAVQTRDALYLMMAVPEPGIIK</sequence>
<dbReference type="Pfam" id="PF00069">
    <property type="entry name" value="Pkinase"/>
    <property type="match status" value="1"/>
</dbReference>
<dbReference type="SUPFAM" id="SSF56112">
    <property type="entry name" value="Protein kinase-like (PK-like)"/>
    <property type="match status" value="1"/>
</dbReference>
<evidence type="ECO:0000313" key="6">
    <source>
        <dbReference type="EMBL" id="KKK68611.1"/>
    </source>
</evidence>
<organism evidence="6">
    <name type="scientific">marine sediment metagenome</name>
    <dbReference type="NCBI Taxonomy" id="412755"/>
    <lineage>
        <taxon>unclassified sequences</taxon>
        <taxon>metagenomes</taxon>
        <taxon>ecological metagenomes</taxon>
    </lineage>
</organism>
<dbReference type="PANTHER" id="PTHR44329">
    <property type="entry name" value="SERINE/THREONINE-PROTEIN KINASE TNNI3K-RELATED"/>
    <property type="match status" value="1"/>
</dbReference>
<keyword evidence="4" id="KW-0067">ATP-binding</keyword>
<accession>A0A0F9A8Q5</accession>
<keyword evidence="2" id="KW-0547">Nucleotide-binding</keyword>
<feature type="domain" description="Protein kinase" evidence="5">
    <location>
        <begin position="1"/>
        <end position="191"/>
    </location>
</feature>
<dbReference type="GO" id="GO:0004674">
    <property type="term" value="F:protein serine/threonine kinase activity"/>
    <property type="evidence" value="ECO:0007669"/>
    <property type="project" value="TreeGrafter"/>
</dbReference>
<proteinExistence type="predicted"/>
<evidence type="ECO:0000256" key="1">
    <source>
        <dbReference type="ARBA" id="ARBA00022679"/>
    </source>
</evidence>
<comment type="caution">
    <text evidence="6">The sequence shown here is derived from an EMBL/GenBank/DDBJ whole genome shotgun (WGS) entry which is preliminary data.</text>
</comment>
<dbReference type="PROSITE" id="PS50011">
    <property type="entry name" value="PROTEIN_KINASE_DOM"/>
    <property type="match status" value="1"/>
</dbReference>
<dbReference type="Gene3D" id="1.10.510.10">
    <property type="entry name" value="Transferase(Phosphotransferase) domain 1"/>
    <property type="match status" value="1"/>
</dbReference>
<feature type="non-terminal residue" evidence="6">
    <location>
        <position position="1"/>
    </location>
</feature>
<keyword evidence="3" id="KW-0418">Kinase</keyword>
<gene>
    <name evidence="6" type="ORF">LCGC14_2942330</name>
</gene>
<dbReference type="InterPro" id="IPR051681">
    <property type="entry name" value="Ser/Thr_Kinases-Pseudokinases"/>
</dbReference>
<dbReference type="AlphaFoldDB" id="A0A0F9A8Q5"/>
<dbReference type="PANTHER" id="PTHR44329:SF288">
    <property type="entry name" value="MITOGEN-ACTIVATED PROTEIN KINASE KINASE KINASE 20"/>
    <property type="match status" value="1"/>
</dbReference>
<evidence type="ECO:0000256" key="3">
    <source>
        <dbReference type="ARBA" id="ARBA00022777"/>
    </source>
</evidence>
<evidence type="ECO:0000259" key="5">
    <source>
        <dbReference type="PROSITE" id="PS50011"/>
    </source>
</evidence>
<name>A0A0F9A8Q5_9ZZZZ</name>
<dbReference type="PROSITE" id="PS00108">
    <property type="entry name" value="PROTEIN_KINASE_ST"/>
    <property type="match status" value="1"/>
</dbReference>
<evidence type="ECO:0000256" key="4">
    <source>
        <dbReference type="ARBA" id="ARBA00022840"/>
    </source>
</evidence>
<dbReference type="InterPro" id="IPR008271">
    <property type="entry name" value="Ser/Thr_kinase_AS"/>
</dbReference>
<dbReference type="InterPro" id="IPR000719">
    <property type="entry name" value="Prot_kinase_dom"/>
</dbReference>